<comment type="caution">
    <text evidence="1">The sequence shown here is derived from an EMBL/GenBank/DDBJ whole genome shotgun (WGS) entry which is preliminary data.</text>
</comment>
<name>A0A367RVY7_9NOSO</name>
<dbReference type="Proteomes" id="UP000252107">
    <property type="component" value="Unassembled WGS sequence"/>
</dbReference>
<evidence type="ECO:0000313" key="1">
    <source>
        <dbReference type="EMBL" id="RCJ40129.1"/>
    </source>
</evidence>
<evidence type="ECO:0000313" key="2">
    <source>
        <dbReference type="Proteomes" id="UP000252107"/>
    </source>
</evidence>
<dbReference type="EMBL" id="LXQD01000056">
    <property type="protein sequence ID" value="RCJ40129.1"/>
    <property type="molecule type" value="Genomic_DNA"/>
</dbReference>
<reference evidence="1" key="1">
    <citation type="submission" date="2016-04" db="EMBL/GenBank/DDBJ databases">
        <authorList>
            <person name="Tabuchi Yagui T.R."/>
        </authorList>
    </citation>
    <scope>NUCLEOTIDE SEQUENCE [LARGE SCALE GENOMIC DNA]</scope>
    <source>
        <strain evidence="1">NIES-26</strain>
    </source>
</reference>
<accession>A0A367RVY7</accession>
<proteinExistence type="predicted"/>
<dbReference type="AlphaFoldDB" id="A0A367RVY7"/>
<protein>
    <submittedName>
        <fullName evidence="1">DUF2281 domain-containing protein</fullName>
    </submittedName>
</protein>
<gene>
    <name evidence="1" type="ORF">A6770_38070</name>
</gene>
<sequence>MTIKELLLLEIESTPDTILAETLDFIRFLKMKEPQTQHVSEVAPSAPHTTVNSTGRSLLEHLKTIGKWEGDDLKECLELVYATRGKAKFDYENPFE</sequence>
<organism evidence="1 2">
    <name type="scientific">Nostoc minutum NIES-26</name>
    <dbReference type="NCBI Taxonomy" id="1844469"/>
    <lineage>
        <taxon>Bacteria</taxon>
        <taxon>Bacillati</taxon>
        <taxon>Cyanobacteriota</taxon>
        <taxon>Cyanophyceae</taxon>
        <taxon>Nostocales</taxon>
        <taxon>Nostocaceae</taxon>
        <taxon>Nostoc</taxon>
    </lineage>
</organism>
<keyword evidence="2" id="KW-1185">Reference proteome</keyword>